<dbReference type="AlphaFoldDB" id="X1JX21"/>
<gene>
    <name evidence="1" type="ORF">S03H2_59509</name>
</gene>
<sequence>MEAVDLFPAAIMDNQEVSSRLQNPPAFFQSFFLAVKMGKSTKTEDMLNTL</sequence>
<reference evidence="1" key="1">
    <citation type="journal article" date="2014" name="Front. Microbiol.">
        <title>High frequency of phylogenetically diverse reductive dehalogenase-homologous genes in deep subseafloor sedimentary metagenomes.</title>
        <authorList>
            <person name="Kawai M."/>
            <person name="Futagami T."/>
            <person name="Toyoda A."/>
            <person name="Takaki Y."/>
            <person name="Nishi S."/>
            <person name="Hori S."/>
            <person name="Arai W."/>
            <person name="Tsubouchi T."/>
            <person name="Morono Y."/>
            <person name="Uchiyama I."/>
            <person name="Ito T."/>
            <person name="Fujiyama A."/>
            <person name="Inagaki F."/>
            <person name="Takami H."/>
        </authorList>
    </citation>
    <scope>NUCLEOTIDE SEQUENCE</scope>
    <source>
        <strain evidence="1">Expedition CK06-06</strain>
    </source>
</reference>
<feature type="non-terminal residue" evidence="1">
    <location>
        <position position="50"/>
    </location>
</feature>
<evidence type="ECO:0000313" key="1">
    <source>
        <dbReference type="EMBL" id="GAH82809.1"/>
    </source>
</evidence>
<organism evidence="1">
    <name type="scientific">marine sediment metagenome</name>
    <dbReference type="NCBI Taxonomy" id="412755"/>
    <lineage>
        <taxon>unclassified sequences</taxon>
        <taxon>metagenomes</taxon>
        <taxon>ecological metagenomes</taxon>
    </lineage>
</organism>
<comment type="caution">
    <text evidence="1">The sequence shown here is derived from an EMBL/GenBank/DDBJ whole genome shotgun (WGS) entry which is preliminary data.</text>
</comment>
<protein>
    <submittedName>
        <fullName evidence="1">Uncharacterized protein</fullName>
    </submittedName>
</protein>
<accession>X1JX21</accession>
<proteinExistence type="predicted"/>
<dbReference type="EMBL" id="BARU01038270">
    <property type="protein sequence ID" value="GAH82809.1"/>
    <property type="molecule type" value="Genomic_DNA"/>
</dbReference>
<name>X1JX21_9ZZZZ</name>